<feature type="signal peptide" evidence="5">
    <location>
        <begin position="1"/>
        <end position="22"/>
    </location>
</feature>
<sequence>MKKISIFASLTLLILTQTVGYAQTDTTNRSSASPSTRSRSYEGDYKMNTWSVTVTPAFSRFFGDLDNYGFFKAFPEKGPRQKITGAVGVSINKQLSHLFGTSAEFNIGSLRGSKVALYNAWFRSNFLQGTLNANMNLKSLLFGTKKLKRWKWDIQAGAGLMWFDTRVYDLTTDQMIRYSNDRRDYSSVTQGKWESDGSVYTREFVFPVGTALHYELTPRLDIGLDATLYNVNTEKLDMTVGGVDNSKANNVYGWRRGDSGLDKWARLGLSITYKIGKDAVKVGKDGVYDPAKGRYHLRWADPKDLLKDPYNPTMNDADSIAKANMPKPVDPRLYTDSDNDGVADLFDKEPATPAGSIVSGAGVAMNLDSIISSILRGKFAPECEALFSNIEFDTDKATIRPASQDILKKVIELLNVKTNCGIILVGHADYRASYGYNIQLSKRRVDATKRYLTRAGLTDPSRVTVEYYGEYRPIAPNTTGDNLQRNRRVEIKIVPMNMLRSNYQSGQRFDSREPR</sequence>
<dbReference type="InterPro" id="IPR006665">
    <property type="entry name" value="OmpA-like"/>
</dbReference>
<evidence type="ECO:0000256" key="5">
    <source>
        <dbReference type="SAM" id="SignalP"/>
    </source>
</evidence>
<dbReference type="CDD" id="cd07185">
    <property type="entry name" value="OmpA_C-like"/>
    <property type="match status" value="1"/>
</dbReference>
<evidence type="ECO:0000256" key="4">
    <source>
        <dbReference type="PROSITE-ProRule" id="PRU00473"/>
    </source>
</evidence>
<accession>A0ABW0I5Z0</accession>
<dbReference type="PRINTS" id="PR01021">
    <property type="entry name" value="OMPADOMAIN"/>
</dbReference>
<keyword evidence="2 4" id="KW-0472">Membrane</keyword>
<evidence type="ECO:0000256" key="3">
    <source>
        <dbReference type="ARBA" id="ARBA00023237"/>
    </source>
</evidence>
<dbReference type="InterPro" id="IPR036737">
    <property type="entry name" value="OmpA-like_sf"/>
</dbReference>
<name>A0ABW0I5Z0_9BACT</name>
<evidence type="ECO:0000313" key="8">
    <source>
        <dbReference type="Proteomes" id="UP001596106"/>
    </source>
</evidence>
<dbReference type="InterPro" id="IPR050330">
    <property type="entry name" value="Bact_OuterMem_StrucFunc"/>
</dbReference>
<dbReference type="PANTHER" id="PTHR30329:SF21">
    <property type="entry name" value="LIPOPROTEIN YIAD-RELATED"/>
    <property type="match status" value="1"/>
</dbReference>
<dbReference type="RefSeq" id="WP_379841864.1">
    <property type="nucleotide sequence ID" value="NZ_JBHSMA010000001.1"/>
</dbReference>
<dbReference type="Pfam" id="PF00691">
    <property type="entry name" value="OmpA"/>
    <property type="match status" value="1"/>
</dbReference>
<keyword evidence="3" id="KW-0998">Cell outer membrane</keyword>
<comment type="caution">
    <text evidence="7">The sequence shown here is derived from an EMBL/GenBank/DDBJ whole genome shotgun (WGS) entry which is preliminary data.</text>
</comment>
<reference evidence="8" key="1">
    <citation type="journal article" date="2019" name="Int. J. Syst. Evol. Microbiol.">
        <title>The Global Catalogue of Microorganisms (GCM) 10K type strain sequencing project: providing services to taxonomists for standard genome sequencing and annotation.</title>
        <authorList>
            <consortium name="The Broad Institute Genomics Platform"/>
            <consortium name="The Broad Institute Genome Sequencing Center for Infectious Disease"/>
            <person name="Wu L."/>
            <person name="Ma J."/>
        </authorList>
    </citation>
    <scope>NUCLEOTIDE SEQUENCE [LARGE SCALE GENOMIC DNA]</scope>
    <source>
        <strain evidence="8">CCUG 55250</strain>
    </source>
</reference>
<dbReference type="SUPFAM" id="SSF103088">
    <property type="entry name" value="OmpA-like"/>
    <property type="match status" value="1"/>
</dbReference>
<feature type="chain" id="PRO_5047068123" evidence="5">
    <location>
        <begin position="23"/>
        <end position="515"/>
    </location>
</feature>
<evidence type="ECO:0000259" key="6">
    <source>
        <dbReference type="PROSITE" id="PS51123"/>
    </source>
</evidence>
<keyword evidence="8" id="KW-1185">Reference proteome</keyword>
<evidence type="ECO:0000256" key="1">
    <source>
        <dbReference type="ARBA" id="ARBA00004442"/>
    </source>
</evidence>
<comment type="subcellular location">
    <subcellularLocation>
        <location evidence="1">Cell outer membrane</location>
    </subcellularLocation>
</comment>
<dbReference type="Proteomes" id="UP001596106">
    <property type="component" value="Unassembled WGS sequence"/>
</dbReference>
<evidence type="ECO:0000256" key="2">
    <source>
        <dbReference type="ARBA" id="ARBA00023136"/>
    </source>
</evidence>
<dbReference type="InterPro" id="IPR006664">
    <property type="entry name" value="OMP_bac"/>
</dbReference>
<dbReference type="EMBL" id="JBHSMA010000001">
    <property type="protein sequence ID" value="MFC5408718.1"/>
    <property type="molecule type" value="Genomic_DNA"/>
</dbReference>
<organism evidence="7 8">
    <name type="scientific">Larkinella bovis</name>
    <dbReference type="NCBI Taxonomy" id="683041"/>
    <lineage>
        <taxon>Bacteria</taxon>
        <taxon>Pseudomonadati</taxon>
        <taxon>Bacteroidota</taxon>
        <taxon>Cytophagia</taxon>
        <taxon>Cytophagales</taxon>
        <taxon>Spirosomataceae</taxon>
        <taxon>Larkinella</taxon>
    </lineage>
</organism>
<gene>
    <name evidence="7" type="ORF">ACFPMF_05330</name>
</gene>
<protein>
    <submittedName>
        <fullName evidence="7">OmpA family protein</fullName>
    </submittedName>
</protein>
<keyword evidence="5" id="KW-0732">Signal</keyword>
<proteinExistence type="predicted"/>
<dbReference type="PROSITE" id="PS51123">
    <property type="entry name" value="OMPA_2"/>
    <property type="match status" value="1"/>
</dbReference>
<feature type="domain" description="OmpA-like" evidence="6">
    <location>
        <begin position="379"/>
        <end position="497"/>
    </location>
</feature>
<dbReference type="PANTHER" id="PTHR30329">
    <property type="entry name" value="STATOR ELEMENT OF FLAGELLAR MOTOR COMPLEX"/>
    <property type="match status" value="1"/>
</dbReference>
<dbReference type="Gene3D" id="3.30.1330.60">
    <property type="entry name" value="OmpA-like domain"/>
    <property type="match status" value="1"/>
</dbReference>
<evidence type="ECO:0000313" key="7">
    <source>
        <dbReference type="EMBL" id="MFC5408718.1"/>
    </source>
</evidence>